<dbReference type="Proteomes" id="UP000541444">
    <property type="component" value="Unassembled WGS sequence"/>
</dbReference>
<reference evidence="2 3" key="1">
    <citation type="journal article" date="2020" name="IScience">
        <title>Genome Sequencing of the Endangered Kingdonia uniflora (Circaeasteraceae, Ranunculales) Reveals Potential Mechanisms of Evolutionary Specialization.</title>
        <authorList>
            <person name="Sun Y."/>
            <person name="Deng T."/>
            <person name="Zhang A."/>
            <person name="Moore M.J."/>
            <person name="Landis J.B."/>
            <person name="Lin N."/>
            <person name="Zhang H."/>
            <person name="Zhang X."/>
            <person name="Huang J."/>
            <person name="Zhang X."/>
            <person name="Sun H."/>
            <person name="Wang H."/>
        </authorList>
    </citation>
    <scope>NUCLEOTIDE SEQUENCE [LARGE SCALE GENOMIC DNA]</scope>
    <source>
        <strain evidence="2">TB1705</strain>
        <tissue evidence="2">Leaf</tissue>
    </source>
</reference>
<accession>A0A7J7MPN3</accession>
<dbReference type="AlphaFoldDB" id="A0A7J7MPN3"/>
<sequence length="134" mass="15629">MEVPESCNGIARFTFEYLCGRPSMELDLKLLKKISTEYAAAKELAIKDASKLIDVQNIEHIAENKKLIGEVVEEIVKDWNEQKELFHRQTGFNDARQHNEERTQVVSYQQVENPNEEDDEELDEYGRELEDLLD</sequence>
<dbReference type="PANTHER" id="PTHR15131:SF3">
    <property type="entry name" value="SNRNA-ACTIVATING PROTEIN COMPLEX SUBUNIT 1"/>
    <property type="match status" value="1"/>
</dbReference>
<proteinExistence type="predicted"/>
<name>A0A7J7MPN3_9MAGN</name>
<comment type="caution">
    <text evidence="2">The sequence shown here is derived from an EMBL/GenBank/DDBJ whole genome shotgun (WGS) entry which is preliminary data.</text>
</comment>
<feature type="compositionally biased region" description="Basic and acidic residues" evidence="1">
    <location>
        <begin position="124"/>
        <end position="134"/>
    </location>
</feature>
<keyword evidence="3" id="KW-1185">Reference proteome</keyword>
<protein>
    <submittedName>
        <fullName evidence="2">Uncharacterized protein</fullName>
    </submittedName>
</protein>
<dbReference type="GO" id="GO:0043565">
    <property type="term" value="F:sequence-specific DNA binding"/>
    <property type="evidence" value="ECO:0007669"/>
    <property type="project" value="TreeGrafter"/>
</dbReference>
<dbReference type="PANTHER" id="PTHR15131">
    <property type="entry name" value="SMALL NUCLEAR RNA ACTIVATING COMPLEX, POLYPEPTIDE 1"/>
    <property type="match status" value="1"/>
</dbReference>
<feature type="region of interest" description="Disordered" evidence="1">
    <location>
        <begin position="90"/>
        <end position="134"/>
    </location>
</feature>
<dbReference type="GO" id="GO:0019185">
    <property type="term" value="C:snRNA-activating protein complex"/>
    <property type="evidence" value="ECO:0007669"/>
    <property type="project" value="TreeGrafter"/>
</dbReference>
<dbReference type="OrthoDB" id="1935601at2759"/>
<evidence type="ECO:0000313" key="2">
    <source>
        <dbReference type="EMBL" id="KAF6156777.1"/>
    </source>
</evidence>
<feature type="compositionally biased region" description="Polar residues" evidence="1">
    <location>
        <begin position="104"/>
        <end position="113"/>
    </location>
</feature>
<evidence type="ECO:0000313" key="3">
    <source>
        <dbReference type="Proteomes" id="UP000541444"/>
    </source>
</evidence>
<evidence type="ECO:0000256" key="1">
    <source>
        <dbReference type="SAM" id="MobiDB-lite"/>
    </source>
</evidence>
<feature type="compositionally biased region" description="Acidic residues" evidence="1">
    <location>
        <begin position="114"/>
        <end position="123"/>
    </location>
</feature>
<dbReference type="GO" id="GO:0042795">
    <property type="term" value="P:snRNA transcription by RNA polymerase II"/>
    <property type="evidence" value="ECO:0007669"/>
    <property type="project" value="TreeGrafter"/>
</dbReference>
<dbReference type="GO" id="GO:0042796">
    <property type="term" value="P:snRNA transcription by RNA polymerase III"/>
    <property type="evidence" value="ECO:0007669"/>
    <property type="project" value="TreeGrafter"/>
</dbReference>
<gene>
    <name evidence="2" type="ORF">GIB67_033246</name>
</gene>
<organism evidence="2 3">
    <name type="scientific">Kingdonia uniflora</name>
    <dbReference type="NCBI Taxonomy" id="39325"/>
    <lineage>
        <taxon>Eukaryota</taxon>
        <taxon>Viridiplantae</taxon>
        <taxon>Streptophyta</taxon>
        <taxon>Embryophyta</taxon>
        <taxon>Tracheophyta</taxon>
        <taxon>Spermatophyta</taxon>
        <taxon>Magnoliopsida</taxon>
        <taxon>Ranunculales</taxon>
        <taxon>Circaeasteraceae</taxon>
        <taxon>Kingdonia</taxon>
    </lineage>
</organism>
<dbReference type="EMBL" id="JACGCM010001301">
    <property type="protein sequence ID" value="KAF6156777.1"/>
    <property type="molecule type" value="Genomic_DNA"/>
</dbReference>